<dbReference type="EMBL" id="KZ293708">
    <property type="protein sequence ID" value="PBK83199.1"/>
    <property type="molecule type" value="Genomic_DNA"/>
</dbReference>
<dbReference type="AlphaFoldDB" id="A0A2H3CJD3"/>
<accession>A0A2H3CJD3</accession>
<name>A0A2H3CJD3_ARMGA</name>
<dbReference type="Pfam" id="PF18759">
    <property type="entry name" value="Plavaka"/>
    <property type="match status" value="2"/>
</dbReference>
<dbReference type="OMA" id="RVINEMW"/>
<organism evidence="2 3">
    <name type="scientific">Armillaria gallica</name>
    <name type="common">Bulbous honey fungus</name>
    <name type="synonym">Armillaria bulbosa</name>
    <dbReference type="NCBI Taxonomy" id="47427"/>
    <lineage>
        <taxon>Eukaryota</taxon>
        <taxon>Fungi</taxon>
        <taxon>Dikarya</taxon>
        <taxon>Basidiomycota</taxon>
        <taxon>Agaricomycotina</taxon>
        <taxon>Agaricomycetes</taxon>
        <taxon>Agaricomycetidae</taxon>
        <taxon>Agaricales</taxon>
        <taxon>Marasmiineae</taxon>
        <taxon>Physalacriaceae</taxon>
        <taxon>Armillaria</taxon>
    </lineage>
</organism>
<evidence type="ECO:0000313" key="3">
    <source>
        <dbReference type="Proteomes" id="UP000217790"/>
    </source>
</evidence>
<dbReference type="InterPro" id="IPR041078">
    <property type="entry name" value="Plavaka"/>
</dbReference>
<keyword evidence="3" id="KW-1185">Reference proteome</keyword>
<protein>
    <submittedName>
        <fullName evidence="2">Uncharacterized protein</fullName>
    </submittedName>
</protein>
<dbReference type="InParanoid" id="A0A2H3CJD3"/>
<evidence type="ECO:0000313" key="2">
    <source>
        <dbReference type="EMBL" id="PBK83199.1"/>
    </source>
</evidence>
<dbReference type="Proteomes" id="UP000217790">
    <property type="component" value="Unassembled WGS sequence"/>
</dbReference>
<feature type="region of interest" description="Disordered" evidence="1">
    <location>
        <begin position="1"/>
        <end position="20"/>
    </location>
</feature>
<dbReference type="OrthoDB" id="3232941at2759"/>
<evidence type="ECO:0000256" key="1">
    <source>
        <dbReference type="SAM" id="MobiDB-lite"/>
    </source>
</evidence>
<sequence>MAVNQLEEQDTQAVGSTSVSSLDLDSTLADINMDELGFQETEIQHEPEHDDIDQESDLLARVPQVKEVEDSDEAELTNFEQIRDEQVLKGCEVLGPFKDDDEWELAKWLIHNVGHNVAEEFLKLPIPEFKTKQQLYDWIDELPQGKGIHWCSHEFDYPVKIVHELIGNPIFKELSQFRGDKTAWPVYLTISNISKDTCRKHSSHATLLLGYLPVPKFDCYTDKVHSVMKYRLFHQCMSIIMRSVAEAGNTGSLMVCTDSLVHNIYPIFAVYIANYPEQCLISCCMENRCPICKVDPNHHGTIFPPFWSVLPHSDIFVAFTLDLLHQLHKGVLKDHLVKWFEVDNTFHTIISHIFQWTGIKHKEMEKVFLMLVAAHACNEVVMAVCASLQSHTSTTLDLLHEVLDQFHKHKHIFIELEARSQNHFNIPKIHSMEHYEDLIHLFGSANSYNTEVPEHLHIDYAKDTYCATNHKDYIQQMTLWLQHQEAVD</sequence>
<reference evidence="3" key="1">
    <citation type="journal article" date="2017" name="Nat. Ecol. Evol.">
        <title>Genome expansion and lineage-specific genetic innovations in the forest pathogenic fungi Armillaria.</title>
        <authorList>
            <person name="Sipos G."/>
            <person name="Prasanna A.N."/>
            <person name="Walter M.C."/>
            <person name="O'Connor E."/>
            <person name="Balint B."/>
            <person name="Krizsan K."/>
            <person name="Kiss B."/>
            <person name="Hess J."/>
            <person name="Varga T."/>
            <person name="Slot J."/>
            <person name="Riley R."/>
            <person name="Boka B."/>
            <person name="Rigling D."/>
            <person name="Barry K."/>
            <person name="Lee J."/>
            <person name="Mihaltcheva S."/>
            <person name="LaButti K."/>
            <person name="Lipzen A."/>
            <person name="Waldron R."/>
            <person name="Moloney N.M."/>
            <person name="Sperisen C."/>
            <person name="Kredics L."/>
            <person name="Vagvoelgyi C."/>
            <person name="Patrignani A."/>
            <person name="Fitzpatrick D."/>
            <person name="Nagy I."/>
            <person name="Doyle S."/>
            <person name="Anderson J.B."/>
            <person name="Grigoriev I.V."/>
            <person name="Gueldener U."/>
            <person name="Muensterkoetter M."/>
            <person name="Nagy L.G."/>
        </authorList>
    </citation>
    <scope>NUCLEOTIDE SEQUENCE [LARGE SCALE GENOMIC DNA]</scope>
    <source>
        <strain evidence="3">Ar21-2</strain>
    </source>
</reference>
<proteinExistence type="predicted"/>
<gene>
    <name evidence="2" type="ORF">ARMGADRAFT_1048477</name>
</gene>